<comment type="caution">
    <text evidence="2">The sequence shown here is derived from an EMBL/GenBank/DDBJ whole genome shotgun (WGS) entry which is preliminary data.</text>
</comment>
<evidence type="ECO:0000259" key="1">
    <source>
        <dbReference type="Pfam" id="PF08241"/>
    </source>
</evidence>
<dbReference type="InterPro" id="IPR013216">
    <property type="entry name" value="Methyltransf_11"/>
</dbReference>
<accession>A0ABQ6FY20</accession>
<dbReference type="Pfam" id="PF08241">
    <property type="entry name" value="Methyltransf_11"/>
    <property type="match status" value="1"/>
</dbReference>
<dbReference type="RefSeq" id="WP_338254279.1">
    <property type="nucleotide sequence ID" value="NZ_BSRI01000002.1"/>
</dbReference>
<organism evidence="2 3">
    <name type="scientific">Dictyobacter halimunensis</name>
    <dbReference type="NCBI Taxonomy" id="3026934"/>
    <lineage>
        <taxon>Bacteria</taxon>
        <taxon>Bacillati</taxon>
        <taxon>Chloroflexota</taxon>
        <taxon>Ktedonobacteria</taxon>
        <taxon>Ktedonobacterales</taxon>
        <taxon>Dictyobacteraceae</taxon>
        <taxon>Dictyobacter</taxon>
    </lineage>
</organism>
<keyword evidence="3" id="KW-1185">Reference proteome</keyword>
<dbReference type="CDD" id="cd02440">
    <property type="entry name" value="AdoMet_MTases"/>
    <property type="match status" value="1"/>
</dbReference>
<keyword evidence="2" id="KW-0808">Transferase</keyword>
<dbReference type="EMBL" id="BSRI01000002">
    <property type="protein sequence ID" value="GLV58160.1"/>
    <property type="molecule type" value="Genomic_DNA"/>
</dbReference>
<dbReference type="SUPFAM" id="SSF53335">
    <property type="entry name" value="S-adenosyl-L-methionine-dependent methyltransferases"/>
    <property type="match status" value="1"/>
</dbReference>
<name>A0ABQ6FY20_9CHLR</name>
<reference evidence="2 3" key="1">
    <citation type="submission" date="2023-02" db="EMBL/GenBank/DDBJ databases">
        <title>Dictyobacter halimunensis sp. nov., a new member of the class Ktedonobacteria from forest soil in a geothermal area.</title>
        <authorList>
            <person name="Rachmania M.K."/>
            <person name="Ningsih F."/>
            <person name="Sakai Y."/>
            <person name="Yabe S."/>
            <person name="Yokota A."/>
            <person name="Sjamsuridzal W."/>
        </authorList>
    </citation>
    <scope>NUCLEOTIDE SEQUENCE [LARGE SCALE GENOMIC DNA]</scope>
    <source>
        <strain evidence="2 3">S3.2.2.5</strain>
    </source>
</reference>
<dbReference type="PANTHER" id="PTHR43464">
    <property type="entry name" value="METHYLTRANSFERASE"/>
    <property type="match status" value="1"/>
</dbReference>
<dbReference type="GO" id="GO:0032259">
    <property type="term" value="P:methylation"/>
    <property type="evidence" value="ECO:0007669"/>
    <property type="project" value="UniProtKB-KW"/>
</dbReference>
<feature type="domain" description="Methyltransferase type 11" evidence="1">
    <location>
        <begin position="48"/>
        <end position="144"/>
    </location>
</feature>
<dbReference type="Gene3D" id="3.40.50.150">
    <property type="entry name" value="Vaccinia Virus protein VP39"/>
    <property type="match status" value="1"/>
</dbReference>
<sequence length="268" mass="30234">MNMRGVPTTPINFHAEEIRNTYATRQATGTWKTLINHIVEVQGRTVADIGCGGGIYAKALADMGAAHITCIDSSDIMLSDAQSALKAHNNISYVKSDAGQIPVEPQQFDIVLERALIHHLNREELSVNFAEALRILRPGGILIVQDRTPEDCLLAGSQTNIRGYFFTRYPKLAQQEVARRHDNATVMSLLHQTGFRVVEKRQLWETRQVHNNFASLEHDLKARTGRSILHELNDAELADLCQYIHRQIDGDSQAIVEQDRWTIWSAMR</sequence>
<dbReference type="GO" id="GO:0008168">
    <property type="term" value="F:methyltransferase activity"/>
    <property type="evidence" value="ECO:0007669"/>
    <property type="project" value="UniProtKB-KW"/>
</dbReference>
<gene>
    <name evidence="2" type="ORF">KDH_49940</name>
</gene>
<dbReference type="InterPro" id="IPR029063">
    <property type="entry name" value="SAM-dependent_MTases_sf"/>
</dbReference>
<proteinExistence type="predicted"/>
<dbReference type="PANTHER" id="PTHR43464:SF83">
    <property type="entry name" value="MALONYL-[ACYL-CARRIER PROTEIN] O-METHYLTRANSFERASE"/>
    <property type="match status" value="1"/>
</dbReference>
<evidence type="ECO:0000313" key="3">
    <source>
        <dbReference type="Proteomes" id="UP001344906"/>
    </source>
</evidence>
<protein>
    <submittedName>
        <fullName evidence="2">SAM-dependent methyltransferase</fullName>
    </submittedName>
</protein>
<evidence type="ECO:0000313" key="2">
    <source>
        <dbReference type="EMBL" id="GLV58160.1"/>
    </source>
</evidence>
<keyword evidence="2" id="KW-0489">Methyltransferase</keyword>
<dbReference type="Proteomes" id="UP001344906">
    <property type="component" value="Unassembled WGS sequence"/>
</dbReference>